<name>A0A811TH69_9EURY</name>
<dbReference type="Proteomes" id="UP000634805">
    <property type="component" value="Unassembled WGS sequence"/>
</dbReference>
<proteinExistence type="predicted"/>
<sequence length="128" mass="14622">MGLPLVWERVQILPKCIPQMSQLLRLLLRLLNLLQLSFLYLFSLLCHYLLCTHLSPSHLGMSSKTSVLLFCVHHVHFHSLILSIDLSPFCNQAKIAKIKIKMAFKNDITTNSNILMCVCRHLISPISV</sequence>
<protein>
    <submittedName>
        <fullName evidence="1">Uncharacterized protein</fullName>
    </submittedName>
</protein>
<evidence type="ECO:0000313" key="1">
    <source>
        <dbReference type="EMBL" id="CAD6495103.1"/>
    </source>
</evidence>
<comment type="caution">
    <text evidence="1">The sequence shown here is derived from an EMBL/GenBank/DDBJ whole genome shotgun (WGS) entry which is preliminary data.</text>
</comment>
<reference evidence="1" key="1">
    <citation type="submission" date="2020-10" db="EMBL/GenBank/DDBJ databases">
        <authorList>
            <person name="Hahn C.J."/>
            <person name="Laso-Perez R."/>
            <person name="Vulcano F."/>
            <person name="Vaziourakis K.-M."/>
            <person name="Stokke R."/>
            <person name="Steen I.H."/>
            <person name="Teske A."/>
            <person name="Boetius A."/>
            <person name="Liebeke M."/>
            <person name="Amann R."/>
            <person name="Knittel K."/>
        </authorList>
    </citation>
    <scope>NUCLEOTIDE SEQUENCE</scope>
    <source>
        <strain evidence="1">Gfbio:e3339647-f889-4370-9287-4fb5cb688e4c:AG392D22_GoMArc1</strain>
    </source>
</reference>
<dbReference type="EMBL" id="CAJHIS010000060">
    <property type="protein sequence ID" value="CAD6495103.1"/>
    <property type="molecule type" value="Genomic_DNA"/>
</dbReference>
<organism evidence="1 2">
    <name type="scientific">Candidatus Argoarchaeum ethanivorans</name>
    <dbReference type="NCBI Taxonomy" id="2608793"/>
    <lineage>
        <taxon>Archaea</taxon>
        <taxon>Methanobacteriati</taxon>
        <taxon>Methanobacteriota</taxon>
        <taxon>Stenosarchaea group</taxon>
        <taxon>Methanomicrobia</taxon>
        <taxon>Methanosarcinales</taxon>
        <taxon>Methanosarcinales incertae sedis</taxon>
        <taxon>GOM Arc I cluster</taxon>
        <taxon>Candidatus Argoarchaeum</taxon>
    </lineage>
</organism>
<dbReference type="AlphaFoldDB" id="A0A811TH69"/>
<evidence type="ECO:0000313" key="2">
    <source>
        <dbReference type="Proteomes" id="UP000634805"/>
    </source>
</evidence>
<gene>
    <name evidence="1" type="ORF">EMLJLAPB_01195</name>
</gene>
<accession>A0A811TH69</accession>